<dbReference type="Proteomes" id="UP000799640">
    <property type="component" value="Unassembled WGS sequence"/>
</dbReference>
<dbReference type="PANTHER" id="PTHR46082">
    <property type="entry name" value="ATP/GTP-BINDING PROTEIN-RELATED"/>
    <property type="match status" value="1"/>
</dbReference>
<dbReference type="Pfam" id="PF01048">
    <property type="entry name" value="PNP_UDP_1"/>
    <property type="match status" value="1"/>
</dbReference>
<dbReference type="InterPro" id="IPR035994">
    <property type="entry name" value="Nucleoside_phosphorylase_sf"/>
</dbReference>
<dbReference type="InterPro" id="IPR053137">
    <property type="entry name" value="NLR-like"/>
</dbReference>
<evidence type="ECO:0000259" key="2">
    <source>
        <dbReference type="Pfam" id="PF01048"/>
    </source>
</evidence>
<dbReference type="Gene3D" id="3.40.50.1580">
    <property type="entry name" value="Nucleoside phosphorylase domain"/>
    <property type="match status" value="1"/>
</dbReference>
<gene>
    <name evidence="3" type="ORF">EJ06DRAFT_552718</name>
</gene>
<dbReference type="OrthoDB" id="20872at2759"/>
<protein>
    <submittedName>
        <fullName evidence="3">Purine and uridine phosphorylase</fullName>
    </submittedName>
</protein>
<dbReference type="GO" id="GO:0009116">
    <property type="term" value="P:nucleoside metabolic process"/>
    <property type="evidence" value="ECO:0007669"/>
    <property type="project" value="InterPro"/>
</dbReference>
<proteinExistence type="predicted"/>
<organism evidence="3 4">
    <name type="scientific">Trichodelitschia bisporula</name>
    <dbReference type="NCBI Taxonomy" id="703511"/>
    <lineage>
        <taxon>Eukaryota</taxon>
        <taxon>Fungi</taxon>
        <taxon>Dikarya</taxon>
        <taxon>Ascomycota</taxon>
        <taxon>Pezizomycotina</taxon>
        <taxon>Dothideomycetes</taxon>
        <taxon>Dothideomycetes incertae sedis</taxon>
        <taxon>Phaeotrichales</taxon>
        <taxon>Phaeotrichaceae</taxon>
        <taxon>Trichodelitschia</taxon>
    </lineage>
</organism>
<evidence type="ECO:0000256" key="1">
    <source>
        <dbReference type="SAM" id="SignalP"/>
    </source>
</evidence>
<dbReference type="InterPro" id="IPR000845">
    <property type="entry name" value="Nucleoside_phosphorylase_d"/>
</dbReference>
<feature type="chain" id="PRO_5026179495" evidence="1">
    <location>
        <begin position="24"/>
        <end position="321"/>
    </location>
</feature>
<dbReference type="GO" id="GO:0003824">
    <property type="term" value="F:catalytic activity"/>
    <property type="evidence" value="ECO:0007669"/>
    <property type="project" value="InterPro"/>
</dbReference>
<reference evidence="3" key="1">
    <citation type="journal article" date="2020" name="Stud. Mycol.">
        <title>101 Dothideomycetes genomes: a test case for predicting lifestyles and emergence of pathogens.</title>
        <authorList>
            <person name="Haridas S."/>
            <person name="Albert R."/>
            <person name="Binder M."/>
            <person name="Bloem J."/>
            <person name="Labutti K."/>
            <person name="Salamov A."/>
            <person name="Andreopoulos B."/>
            <person name="Baker S."/>
            <person name="Barry K."/>
            <person name="Bills G."/>
            <person name="Bluhm B."/>
            <person name="Cannon C."/>
            <person name="Castanera R."/>
            <person name="Culley D."/>
            <person name="Daum C."/>
            <person name="Ezra D."/>
            <person name="Gonzalez J."/>
            <person name="Henrissat B."/>
            <person name="Kuo A."/>
            <person name="Liang C."/>
            <person name="Lipzen A."/>
            <person name="Lutzoni F."/>
            <person name="Magnuson J."/>
            <person name="Mondo S."/>
            <person name="Nolan M."/>
            <person name="Ohm R."/>
            <person name="Pangilinan J."/>
            <person name="Park H.-J."/>
            <person name="Ramirez L."/>
            <person name="Alfaro M."/>
            <person name="Sun H."/>
            <person name="Tritt A."/>
            <person name="Yoshinaga Y."/>
            <person name="Zwiers L.-H."/>
            <person name="Turgeon B."/>
            <person name="Goodwin S."/>
            <person name="Spatafora J."/>
            <person name="Crous P."/>
            <person name="Grigoriev I."/>
        </authorList>
    </citation>
    <scope>NUCLEOTIDE SEQUENCE</scope>
    <source>
        <strain evidence="3">CBS 262.69</strain>
    </source>
</reference>
<feature type="signal peptide" evidence="1">
    <location>
        <begin position="1"/>
        <end position="23"/>
    </location>
</feature>
<accession>A0A6G1IAV0</accession>
<name>A0A6G1IAV0_9PEZI</name>
<evidence type="ECO:0000313" key="3">
    <source>
        <dbReference type="EMBL" id="KAF2405304.1"/>
    </source>
</evidence>
<dbReference type="PANTHER" id="PTHR46082:SF6">
    <property type="entry name" value="AAA+ ATPASE DOMAIN-CONTAINING PROTEIN-RELATED"/>
    <property type="match status" value="1"/>
</dbReference>
<dbReference type="AlphaFoldDB" id="A0A6G1IAV0"/>
<feature type="domain" description="Nucleoside phosphorylase" evidence="2">
    <location>
        <begin position="11"/>
        <end position="167"/>
    </location>
</feature>
<sequence length="321" mass="33175">MPLLVPSSFSVALICALPLEAAAATALLDTIYPPFTHLTRPTDPNTYTLGRLAGHNTVIALLPGAGKLNAALLAVDLRISFPALALALVVGVAGAVPTSPSGVPIHLGDVLVSTAVAEFDLETANPRAPMPAPPGANPALAPRALLSRFASPAAASRLRARMGPYAAQLAARPELRAAYPGPQADRLFASAYQHRHRRGCSICSSGGMCSAVMGTDCSSIGCDLGYEIRRVKGARGPGVHFGVMGCSDWVVRAGTERDGVAVREQVVGFEMEAAGVWDTLPTIVVKGVADYADSHKTKGWQAYASVTAAACARALLEEASG</sequence>
<dbReference type="SUPFAM" id="SSF53167">
    <property type="entry name" value="Purine and uridine phosphorylases"/>
    <property type="match status" value="1"/>
</dbReference>
<keyword evidence="4" id="KW-1185">Reference proteome</keyword>
<evidence type="ECO:0000313" key="4">
    <source>
        <dbReference type="Proteomes" id="UP000799640"/>
    </source>
</evidence>
<dbReference type="EMBL" id="ML996687">
    <property type="protein sequence ID" value="KAF2405304.1"/>
    <property type="molecule type" value="Genomic_DNA"/>
</dbReference>
<keyword evidence="1" id="KW-0732">Signal</keyword>